<evidence type="ECO:0000256" key="1">
    <source>
        <dbReference type="SAM" id="MobiDB-lite"/>
    </source>
</evidence>
<evidence type="ECO:0000313" key="3">
    <source>
        <dbReference type="Proteomes" id="UP001144673"/>
    </source>
</evidence>
<accession>A0A9W8QLP4</accession>
<feature type="region of interest" description="Disordered" evidence="1">
    <location>
        <begin position="1"/>
        <end position="35"/>
    </location>
</feature>
<dbReference type="KEGG" id="amus:LMH87_005605"/>
<proteinExistence type="predicted"/>
<comment type="caution">
    <text evidence="2">The sequence shown here is derived from an EMBL/GenBank/DDBJ whole genome shotgun (WGS) entry which is preliminary data.</text>
</comment>
<gene>
    <name evidence="2" type="ORF">LMH87_005605</name>
</gene>
<dbReference type="Proteomes" id="UP001144673">
    <property type="component" value="Chromosome 1"/>
</dbReference>
<dbReference type="EMBL" id="JAJHUN010000001">
    <property type="protein sequence ID" value="KAJ4163904.1"/>
    <property type="molecule type" value="Genomic_DNA"/>
</dbReference>
<evidence type="ECO:0000313" key="2">
    <source>
        <dbReference type="EMBL" id="KAJ4163904.1"/>
    </source>
</evidence>
<protein>
    <submittedName>
        <fullName evidence="2">Uncharacterized protein</fullName>
    </submittedName>
</protein>
<organism evidence="2 3">
    <name type="scientific">Akanthomyces muscarius</name>
    <name type="common">Entomopathogenic fungus</name>
    <name type="synonym">Lecanicillium muscarium</name>
    <dbReference type="NCBI Taxonomy" id="2231603"/>
    <lineage>
        <taxon>Eukaryota</taxon>
        <taxon>Fungi</taxon>
        <taxon>Dikarya</taxon>
        <taxon>Ascomycota</taxon>
        <taxon>Pezizomycotina</taxon>
        <taxon>Sordariomycetes</taxon>
        <taxon>Hypocreomycetidae</taxon>
        <taxon>Hypocreales</taxon>
        <taxon>Cordycipitaceae</taxon>
        <taxon>Akanthomyces</taxon>
    </lineage>
</organism>
<name>A0A9W8QLP4_AKAMU</name>
<feature type="compositionally biased region" description="Polar residues" evidence="1">
    <location>
        <begin position="23"/>
        <end position="35"/>
    </location>
</feature>
<reference evidence="2" key="1">
    <citation type="journal article" date="2023" name="Access Microbiol">
        <title>De-novo genome assembly for Akanthomyces muscarius, a biocontrol agent of insect agricultural pests.</title>
        <authorList>
            <person name="Erdos Z."/>
            <person name="Studholme D.J."/>
            <person name="Raymond B."/>
            <person name="Sharma M."/>
        </authorList>
    </citation>
    <scope>NUCLEOTIDE SEQUENCE</scope>
    <source>
        <strain evidence="2">Ve6</strain>
    </source>
</reference>
<keyword evidence="3" id="KW-1185">Reference proteome</keyword>
<sequence>MLLLKDEAAPSTQSPTEPAEPSGATNEQPEVSTAANNYRAALLRWSEVAHPYETSRERYGRIRGELQERMHRAGLTGPIDDHAVTVEMRREDALRAERSREERERHRELREVQERRRELCQQTSGPEHGMRDYREALLSTIMHRPLPEAWRDGQWAMQSLTQTQTLTLDEFEQMYSPVQQ</sequence>
<dbReference type="RefSeq" id="XP_056058819.1">
    <property type="nucleotide sequence ID" value="XM_056203352.1"/>
</dbReference>
<dbReference type="AlphaFoldDB" id="A0A9W8QLP4"/>
<dbReference type="GeneID" id="80892764"/>